<keyword evidence="3" id="KW-1185">Reference proteome</keyword>
<feature type="region of interest" description="Disordered" evidence="1">
    <location>
        <begin position="78"/>
        <end position="101"/>
    </location>
</feature>
<evidence type="ECO:0000256" key="1">
    <source>
        <dbReference type="SAM" id="MobiDB-lite"/>
    </source>
</evidence>
<dbReference type="AlphaFoldDB" id="A0A2Z6ZXQ3"/>
<dbReference type="Proteomes" id="UP000250235">
    <property type="component" value="Unassembled WGS sequence"/>
</dbReference>
<protein>
    <submittedName>
        <fullName evidence="2">Uncharacterized protein</fullName>
    </submittedName>
</protein>
<evidence type="ECO:0000313" key="3">
    <source>
        <dbReference type="Proteomes" id="UP000250235"/>
    </source>
</evidence>
<evidence type="ECO:0000313" key="2">
    <source>
        <dbReference type="EMBL" id="KZT75340.1"/>
    </source>
</evidence>
<gene>
    <name evidence="2" type="ORF">F511_47635</name>
</gene>
<reference evidence="2 3" key="1">
    <citation type="journal article" date="2015" name="Proc. Natl. Acad. Sci. U.S.A.">
        <title>The resurrection genome of Boea hygrometrica: A blueprint for survival of dehydration.</title>
        <authorList>
            <person name="Xiao L."/>
            <person name="Yang G."/>
            <person name="Zhang L."/>
            <person name="Yang X."/>
            <person name="Zhao S."/>
            <person name="Ji Z."/>
            <person name="Zhou Q."/>
            <person name="Hu M."/>
            <person name="Wang Y."/>
            <person name="Chen M."/>
            <person name="Xu Y."/>
            <person name="Jin H."/>
            <person name="Xiao X."/>
            <person name="Hu G."/>
            <person name="Bao F."/>
            <person name="Hu Y."/>
            <person name="Wan P."/>
            <person name="Li L."/>
            <person name="Deng X."/>
            <person name="Kuang T."/>
            <person name="Xiang C."/>
            <person name="Zhu J.K."/>
            <person name="Oliver M.J."/>
            <person name="He Y."/>
        </authorList>
    </citation>
    <scope>NUCLEOTIDE SEQUENCE [LARGE SCALE GENOMIC DNA]</scope>
    <source>
        <strain evidence="3">cv. XS01</strain>
    </source>
</reference>
<name>A0A2Z6ZXQ3_9LAMI</name>
<dbReference type="EMBL" id="KV274696">
    <property type="protein sequence ID" value="KZT75340.1"/>
    <property type="molecule type" value="Genomic_DNA"/>
</dbReference>
<organism evidence="2 3">
    <name type="scientific">Dorcoceras hygrometricum</name>
    <dbReference type="NCBI Taxonomy" id="472368"/>
    <lineage>
        <taxon>Eukaryota</taxon>
        <taxon>Viridiplantae</taxon>
        <taxon>Streptophyta</taxon>
        <taxon>Embryophyta</taxon>
        <taxon>Tracheophyta</taxon>
        <taxon>Spermatophyta</taxon>
        <taxon>Magnoliopsida</taxon>
        <taxon>eudicotyledons</taxon>
        <taxon>Gunneridae</taxon>
        <taxon>Pentapetalae</taxon>
        <taxon>asterids</taxon>
        <taxon>lamiids</taxon>
        <taxon>Lamiales</taxon>
        <taxon>Gesneriaceae</taxon>
        <taxon>Didymocarpoideae</taxon>
        <taxon>Trichosporeae</taxon>
        <taxon>Loxocarpinae</taxon>
        <taxon>Dorcoceras</taxon>
    </lineage>
</organism>
<sequence>MRDRRASLPGAWRRLARRCATLAARPPLVRRPNAAARSREVERDVMGKGPLAGRLARLLRDDVRLAARLRRWRAPLRRAQSSFVTAPPPAGRRSGDVPTMS</sequence>
<proteinExistence type="predicted"/>
<accession>A0A2Z6ZXQ3</accession>